<dbReference type="SUPFAM" id="SSF47413">
    <property type="entry name" value="lambda repressor-like DNA-binding domains"/>
    <property type="match status" value="1"/>
</dbReference>
<comment type="caution">
    <text evidence="5">The sequence shown here is derived from an EMBL/GenBank/DDBJ whole genome shotgun (WGS) entry which is preliminary data.</text>
</comment>
<dbReference type="CDD" id="cd01392">
    <property type="entry name" value="HTH_LacI"/>
    <property type="match status" value="1"/>
</dbReference>
<dbReference type="EMBL" id="BAABEY010000033">
    <property type="protein sequence ID" value="GAA4444921.1"/>
    <property type="molecule type" value="Genomic_DNA"/>
</dbReference>
<dbReference type="Pfam" id="PF00356">
    <property type="entry name" value="LacI"/>
    <property type="match status" value="1"/>
</dbReference>
<dbReference type="RefSeq" id="WP_345031717.1">
    <property type="nucleotide sequence ID" value="NZ_BAABEY010000033.1"/>
</dbReference>
<dbReference type="CDD" id="cd06307">
    <property type="entry name" value="PBP1_sugar_binding"/>
    <property type="match status" value="1"/>
</dbReference>
<dbReference type="PROSITE" id="PS50932">
    <property type="entry name" value="HTH_LACI_2"/>
    <property type="match status" value="1"/>
</dbReference>
<dbReference type="PANTHER" id="PTHR30146">
    <property type="entry name" value="LACI-RELATED TRANSCRIPTIONAL REPRESSOR"/>
    <property type="match status" value="1"/>
</dbReference>
<dbReference type="InterPro" id="IPR010982">
    <property type="entry name" value="Lambda_DNA-bd_dom_sf"/>
</dbReference>
<dbReference type="Gene3D" id="1.10.260.40">
    <property type="entry name" value="lambda repressor-like DNA-binding domains"/>
    <property type="match status" value="1"/>
</dbReference>
<protein>
    <submittedName>
        <fullName evidence="5">Substrate-binding domain-containing protein</fullName>
    </submittedName>
</protein>
<gene>
    <name evidence="5" type="ORF">GCM10023091_35780</name>
</gene>
<dbReference type="InterPro" id="IPR028082">
    <property type="entry name" value="Peripla_BP_I"/>
</dbReference>
<evidence type="ECO:0000259" key="4">
    <source>
        <dbReference type="PROSITE" id="PS50932"/>
    </source>
</evidence>
<keyword evidence="1" id="KW-0805">Transcription regulation</keyword>
<evidence type="ECO:0000313" key="5">
    <source>
        <dbReference type="EMBL" id="GAA4444921.1"/>
    </source>
</evidence>
<dbReference type="Pfam" id="PF13407">
    <property type="entry name" value="Peripla_BP_4"/>
    <property type="match status" value="1"/>
</dbReference>
<evidence type="ECO:0000256" key="2">
    <source>
        <dbReference type="ARBA" id="ARBA00023125"/>
    </source>
</evidence>
<accession>A0ABP8M5J3</accession>
<keyword evidence="2" id="KW-0238">DNA-binding</keyword>
<dbReference type="InterPro" id="IPR025997">
    <property type="entry name" value="SBP_2_dom"/>
</dbReference>
<dbReference type="InterPro" id="IPR000843">
    <property type="entry name" value="HTH_LacI"/>
</dbReference>
<dbReference type="PROSITE" id="PS00356">
    <property type="entry name" value="HTH_LACI_1"/>
    <property type="match status" value="1"/>
</dbReference>
<evidence type="ECO:0000256" key="1">
    <source>
        <dbReference type="ARBA" id="ARBA00023015"/>
    </source>
</evidence>
<dbReference type="Proteomes" id="UP001501508">
    <property type="component" value="Unassembled WGS sequence"/>
</dbReference>
<dbReference type="SMART" id="SM00354">
    <property type="entry name" value="HTH_LACI"/>
    <property type="match status" value="1"/>
</dbReference>
<reference evidence="6" key="1">
    <citation type="journal article" date="2019" name="Int. J. Syst. Evol. Microbiol.">
        <title>The Global Catalogue of Microorganisms (GCM) 10K type strain sequencing project: providing services to taxonomists for standard genome sequencing and annotation.</title>
        <authorList>
            <consortium name="The Broad Institute Genomics Platform"/>
            <consortium name="The Broad Institute Genome Sequencing Center for Infectious Disease"/>
            <person name="Wu L."/>
            <person name="Ma J."/>
        </authorList>
    </citation>
    <scope>NUCLEOTIDE SEQUENCE [LARGE SCALE GENOMIC DNA]</scope>
    <source>
        <strain evidence="6">JCM 31920</strain>
    </source>
</reference>
<keyword evidence="6" id="KW-1185">Reference proteome</keyword>
<name>A0ABP8M5J3_9BACT</name>
<evidence type="ECO:0000256" key="3">
    <source>
        <dbReference type="ARBA" id="ARBA00023163"/>
    </source>
</evidence>
<proteinExistence type="predicted"/>
<organism evidence="5 6">
    <name type="scientific">Ravibacter arvi</name>
    <dbReference type="NCBI Taxonomy" id="2051041"/>
    <lineage>
        <taxon>Bacteria</taxon>
        <taxon>Pseudomonadati</taxon>
        <taxon>Bacteroidota</taxon>
        <taxon>Cytophagia</taxon>
        <taxon>Cytophagales</taxon>
        <taxon>Spirosomataceae</taxon>
        <taxon>Ravibacter</taxon>
    </lineage>
</organism>
<feature type="domain" description="HTH lacI-type" evidence="4">
    <location>
        <begin position="15"/>
        <end position="69"/>
    </location>
</feature>
<sequence>MKEVPKPDNQQKNLSGVKEIAKRANVSIATVDRVIHNRSGVSAKTKAKINQIIEELNYLPNLMASRLALGKTTRLAAIIPEVTEESEFWLAPLNGLKRADKEIRQFGIEVDPFLFNPSDRESFKAIAKNIMESEYDGIILAPSFIEESKKLLDECTRKNIPFVFLDSNIPDQSNLTYIGPPYFQSGYVAANLLSRRLQPTSKLLVVNIATESDSFNYLQIENGFRKYFKEFELGCEITRIDIRETEYESVARYLTYVFMFHAEIEAVFVTNSQVSTVASFLYNSKRSHVAVIGYDYTPENIRYLRNGTIDFLICHQAEDQGYRAAMSLYQYLVLGQRVPKEYFMPIDIITKENHEYYRN</sequence>
<keyword evidence="3" id="KW-0804">Transcription</keyword>
<evidence type="ECO:0000313" key="6">
    <source>
        <dbReference type="Proteomes" id="UP001501508"/>
    </source>
</evidence>
<dbReference type="Gene3D" id="3.40.50.2300">
    <property type="match status" value="2"/>
</dbReference>
<dbReference type="PANTHER" id="PTHR30146:SF144">
    <property type="entry name" value="LACI-FAMILY TRANSCRIPTION REGULATOR"/>
    <property type="match status" value="1"/>
</dbReference>
<dbReference type="SUPFAM" id="SSF53822">
    <property type="entry name" value="Periplasmic binding protein-like I"/>
    <property type="match status" value="1"/>
</dbReference>